<dbReference type="InterPro" id="IPR000524">
    <property type="entry name" value="Tscrpt_reg_HTH_GntR"/>
</dbReference>
<evidence type="ECO:0000256" key="1">
    <source>
        <dbReference type="ARBA" id="ARBA00023015"/>
    </source>
</evidence>
<feature type="compositionally biased region" description="Low complexity" evidence="4">
    <location>
        <begin position="7"/>
        <end position="28"/>
    </location>
</feature>
<name>A0AAQ0CG13_9GAMM</name>
<keyword evidence="2" id="KW-0238">DNA-binding</keyword>
<feature type="domain" description="HTH gntR-type" evidence="5">
    <location>
        <begin position="33"/>
        <end position="103"/>
    </location>
</feature>
<dbReference type="InterPro" id="IPR011711">
    <property type="entry name" value="GntR_C"/>
</dbReference>
<dbReference type="PROSITE" id="PS50949">
    <property type="entry name" value="HTH_GNTR"/>
    <property type="match status" value="1"/>
</dbReference>
<evidence type="ECO:0000259" key="5">
    <source>
        <dbReference type="PROSITE" id="PS50949"/>
    </source>
</evidence>
<dbReference type="Gene3D" id="1.20.120.530">
    <property type="entry name" value="GntR ligand-binding domain-like"/>
    <property type="match status" value="1"/>
</dbReference>
<dbReference type="AlphaFoldDB" id="A0AAQ0CG13"/>
<dbReference type="CDD" id="cd07377">
    <property type="entry name" value="WHTH_GntR"/>
    <property type="match status" value="1"/>
</dbReference>
<organism evidence="6 7">
    <name type="scientific">Vreelandella venusta</name>
    <dbReference type="NCBI Taxonomy" id="44935"/>
    <lineage>
        <taxon>Bacteria</taxon>
        <taxon>Pseudomonadati</taxon>
        <taxon>Pseudomonadota</taxon>
        <taxon>Gammaproteobacteria</taxon>
        <taxon>Oceanospirillales</taxon>
        <taxon>Halomonadaceae</taxon>
        <taxon>Vreelandella</taxon>
    </lineage>
</organism>
<dbReference type="Pfam" id="PF07729">
    <property type="entry name" value="FCD"/>
    <property type="match status" value="1"/>
</dbReference>
<dbReference type="Pfam" id="PF00392">
    <property type="entry name" value="GntR"/>
    <property type="match status" value="1"/>
</dbReference>
<dbReference type="SMART" id="SM00895">
    <property type="entry name" value="FCD"/>
    <property type="match status" value="1"/>
</dbReference>
<dbReference type="PANTHER" id="PTHR43537">
    <property type="entry name" value="TRANSCRIPTIONAL REGULATOR, GNTR FAMILY"/>
    <property type="match status" value="1"/>
</dbReference>
<dbReference type="GO" id="GO:0003700">
    <property type="term" value="F:DNA-binding transcription factor activity"/>
    <property type="evidence" value="ECO:0007669"/>
    <property type="project" value="InterPro"/>
</dbReference>
<feature type="region of interest" description="Disordered" evidence="4">
    <location>
        <begin position="1"/>
        <end position="33"/>
    </location>
</feature>
<keyword evidence="1" id="KW-0805">Transcription regulation</keyword>
<evidence type="ECO:0000256" key="4">
    <source>
        <dbReference type="SAM" id="MobiDB-lite"/>
    </source>
</evidence>
<dbReference type="PRINTS" id="PR00035">
    <property type="entry name" value="HTHGNTR"/>
</dbReference>
<evidence type="ECO:0000313" key="7">
    <source>
        <dbReference type="Proteomes" id="UP000663479"/>
    </source>
</evidence>
<gene>
    <name evidence="6" type="ORF">JDS37_16490</name>
</gene>
<dbReference type="SUPFAM" id="SSF48008">
    <property type="entry name" value="GntR ligand-binding domain-like"/>
    <property type="match status" value="1"/>
</dbReference>
<dbReference type="Proteomes" id="UP000663479">
    <property type="component" value="Chromosome"/>
</dbReference>
<dbReference type="PANTHER" id="PTHR43537:SF5">
    <property type="entry name" value="UXU OPERON TRANSCRIPTIONAL REGULATOR"/>
    <property type="match status" value="1"/>
</dbReference>
<evidence type="ECO:0000256" key="3">
    <source>
        <dbReference type="ARBA" id="ARBA00023163"/>
    </source>
</evidence>
<dbReference type="RefSeq" id="WP_146944343.1">
    <property type="nucleotide sequence ID" value="NZ_BJUL01000009.1"/>
</dbReference>
<sequence length="288" mass="32347">MAKAPVSTTRSTASSTTRSTASSTTSSTAKRRPKLAELISDDIKRWIASEGLGEGDRLPNERALMELYGSAKATIREALKILEVEGLITLKTGPQGGAVINQPGMEPASRMLRNFLHFQQLDGKQVYQLRKLLEVELAASVVGRLTEEDFQQLEANIASCTCCSGEEDHKRQRFLELEFHQLLARTCPNPLLAFICQFLNDMLRDLVVIKKAYVPERKQFDHANQDYHRQLLDAYRAEDTSRVRQVMAEHMLDAEHHMSALEAEMAAQMLVSNDLLGTLANRSKLYDL</sequence>
<evidence type="ECO:0000256" key="2">
    <source>
        <dbReference type="ARBA" id="ARBA00023125"/>
    </source>
</evidence>
<dbReference type="InterPro" id="IPR036390">
    <property type="entry name" value="WH_DNA-bd_sf"/>
</dbReference>
<reference evidence="6" key="1">
    <citation type="submission" date="2020-12" db="EMBL/GenBank/DDBJ databases">
        <title>Genome reconstruction of Halomonas venusta strain DSM 4743.</title>
        <authorList>
            <person name="Aguirre-Garrido J.F."/>
            <person name="Hernandez-Soto L.M."/>
            <person name="Martinez-Abarca F."/>
        </authorList>
    </citation>
    <scope>NUCLEOTIDE SEQUENCE</scope>
    <source>
        <strain evidence="6">4743</strain>
    </source>
</reference>
<accession>A0AAQ0CG13</accession>
<dbReference type="Gene3D" id="1.10.10.10">
    <property type="entry name" value="Winged helix-like DNA-binding domain superfamily/Winged helix DNA-binding domain"/>
    <property type="match status" value="1"/>
</dbReference>
<dbReference type="SUPFAM" id="SSF46785">
    <property type="entry name" value="Winged helix' DNA-binding domain"/>
    <property type="match status" value="1"/>
</dbReference>
<dbReference type="InterPro" id="IPR036388">
    <property type="entry name" value="WH-like_DNA-bd_sf"/>
</dbReference>
<evidence type="ECO:0000313" key="6">
    <source>
        <dbReference type="EMBL" id="QRL02859.1"/>
    </source>
</evidence>
<dbReference type="GO" id="GO:0003677">
    <property type="term" value="F:DNA binding"/>
    <property type="evidence" value="ECO:0007669"/>
    <property type="project" value="UniProtKB-KW"/>
</dbReference>
<dbReference type="SMART" id="SM00345">
    <property type="entry name" value="HTH_GNTR"/>
    <property type="match status" value="1"/>
</dbReference>
<proteinExistence type="predicted"/>
<dbReference type="InterPro" id="IPR008920">
    <property type="entry name" value="TF_FadR/GntR_C"/>
</dbReference>
<protein>
    <submittedName>
        <fullName evidence="6">FadR family transcriptional regulator</fullName>
    </submittedName>
</protein>
<dbReference type="EMBL" id="CP066539">
    <property type="protein sequence ID" value="QRL02859.1"/>
    <property type="molecule type" value="Genomic_DNA"/>
</dbReference>
<keyword evidence="3" id="KW-0804">Transcription</keyword>